<evidence type="ECO:0000256" key="2">
    <source>
        <dbReference type="SAM" id="SignalP"/>
    </source>
</evidence>
<feature type="signal peptide" evidence="2">
    <location>
        <begin position="1"/>
        <end position="19"/>
    </location>
</feature>
<keyword evidence="4" id="KW-1185">Reference proteome</keyword>
<sequence length="173" mass="16669">MARSTLLRVTLGSAVAVLATVGMTGCIGGPGTPTASPTASTSTPTATPTPTPTATPTTPPSTPTAPPSTPTTPPVESVSVQILNAAFDPSTSTVSVAGQVVGLVSDSGTCTATASQDGQSVTAQSAGMANTAETYCSDLTLALPAGSTGTWTIDLAFADATHSGSVSGTVEVG</sequence>
<evidence type="ECO:0000313" key="3">
    <source>
        <dbReference type="EMBL" id="MCS5734890.1"/>
    </source>
</evidence>
<protein>
    <submittedName>
        <fullName evidence="3">Uncharacterized protein</fullName>
    </submittedName>
</protein>
<feature type="compositionally biased region" description="Low complexity" evidence="1">
    <location>
        <begin position="32"/>
        <end position="46"/>
    </location>
</feature>
<accession>A0ABT2H4M3</accession>
<dbReference type="PROSITE" id="PS51257">
    <property type="entry name" value="PROKAR_LIPOPROTEIN"/>
    <property type="match status" value="1"/>
</dbReference>
<dbReference type="RefSeq" id="WP_259539797.1">
    <property type="nucleotide sequence ID" value="NZ_JANLCJ010000005.1"/>
</dbReference>
<proteinExistence type="predicted"/>
<evidence type="ECO:0000256" key="1">
    <source>
        <dbReference type="SAM" id="MobiDB-lite"/>
    </source>
</evidence>
<feature type="region of interest" description="Disordered" evidence="1">
    <location>
        <begin position="30"/>
        <end position="75"/>
    </location>
</feature>
<reference evidence="3" key="1">
    <citation type="submission" date="2022-08" db="EMBL/GenBank/DDBJ databases">
        <authorList>
            <person name="Deng Y."/>
            <person name="Han X.-F."/>
            <person name="Zhang Y.-Q."/>
        </authorList>
    </citation>
    <scope>NUCLEOTIDE SEQUENCE</scope>
    <source>
        <strain evidence="3">CPCC 203386</strain>
    </source>
</reference>
<organism evidence="3 4">
    <name type="scientific">Herbiconiux daphne</name>
    <dbReference type="NCBI Taxonomy" id="2970914"/>
    <lineage>
        <taxon>Bacteria</taxon>
        <taxon>Bacillati</taxon>
        <taxon>Actinomycetota</taxon>
        <taxon>Actinomycetes</taxon>
        <taxon>Micrococcales</taxon>
        <taxon>Microbacteriaceae</taxon>
        <taxon>Herbiconiux</taxon>
    </lineage>
</organism>
<feature type="chain" id="PRO_5046270697" evidence="2">
    <location>
        <begin position="20"/>
        <end position="173"/>
    </location>
</feature>
<comment type="caution">
    <text evidence="3">The sequence shown here is derived from an EMBL/GenBank/DDBJ whole genome shotgun (WGS) entry which is preliminary data.</text>
</comment>
<keyword evidence="2" id="KW-0732">Signal</keyword>
<feature type="compositionally biased region" description="Pro residues" evidence="1">
    <location>
        <begin position="47"/>
        <end position="73"/>
    </location>
</feature>
<name>A0ABT2H4M3_9MICO</name>
<dbReference type="EMBL" id="JANLCJ010000005">
    <property type="protein sequence ID" value="MCS5734890.1"/>
    <property type="molecule type" value="Genomic_DNA"/>
</dbReference>
<gene>
    <name evidence="3" type="ORF">N1032_14185</name>
</gene>
<evidence type="ECO:0000313" key="4">
    <source>
        <dbReference type="Proteomes" id="UP001165586"/>
    </source>
</evidence>
<dbReference type="Proteomes" id="UP001165586">
    <property type="component" value="Unassembled WGS sequence"/>
</dbReference>